<evidence type="ECO:0000313" key="3">
    <source>
        <dbReference type="EMBL" id="KAG2446821.1"/>
    </source>
</evidence>
<evidence type="ECO:0000313" key="4">
    <source>
        <dbReference type="Proteomes" id="UP000613740"/>
    </source>
</evidence>
<reference evidence="3" key="1">
    <citation type="journal article" date="2020" name="bioRxiv">
        <title>Comparative genomics of Chlamydomonas.</title>
        <authorList>
            <person name="Craig R.J."/>
            <person name="Hasan A.R."/>
            <person name="Ness R.W."/>
            <person name="Keightley P.D."/>
        </authorList>
    </citation>
    <scope>NUCLEOTIDE SEQUENCE</scope>
    <source>
        <strain evidence="3">CCAP 11/173</strain>
    </source>
</reference>
<keyword evidence="4" id="KW-1185">Reference proteome</keyword>
<proteinExistence type="predicted"/>
<accession>A0A835WGN9</accession>
<dbReference type="OrthoDB" id="544225at2759"/>
<feature type="compositionally biased region" description="Low complexity" evidence="1">
    <location>
        <begin position="869"/>
        <end position="886"/>
    </location>
</feature>
<keyword evidence="2" id="KW-0812">Transmembrane</keyword>
<feature type="transmembrane region" description="Helical" evidence="2">
    <location>
        <begin position="720"/>
        <end position="743"/>
    </location>
</feature>
<dbReference type="EMBL" id="JAEHOD010000025">
    <property type="protein sequence ID" value="KAG2446821.1"/>
    <property type="molecule type" value="Genomic_DNA"/>
</dbReference>
<feature type="compositionally biased region" description="Low complexity" evidence="1">
    <location>
        <begin position="827"/>
        <end position="836"/>
    </location>
</feature>
<evidence type="ECO:0000256" key="1">
    <source>
        <dbReference type="SAM" id="MobiDB-lite"/>
    </source>
</evidence>
<keyword evidence="2" id="KW-1133">Transmembrane helix</keyword>
<protein>
    <submittedName>
        <fullName evidence="3">Uncharacterized protein</fullName>
    </submittedName>
</protein>
<organism evidence="3 4">
    <name type="scientific">Chlamydomonas schloesseri</name>
    <dbReference type="NCBI Taxonomy" id="2026947"/>
    <lineage>
        <taxon>Eukaryota</taxon>
        <taxon>Viridiplantae</taxon>
        <taxon>Chlorophyta</taxon>
        <taxon>core chlorophytes</taxon>
        <taxon>Chlorophyceae</taxon>
        <taxon>CS clade</taxon>
        <taxon>Chlamydomonadales</taxon>
        <taxon>Chlamydomonadaceae</taxon>
        <taxon>Chlamydomonas</taxon>
    </lineage>
</organism>
<comment type="caution">
    <text evidence="3">The sequence shown here is derived from an EMBL/GenBank/DDBJ whole genome shotgun (WGS) entry which is preliminary data.</text>
</comment>
<name>A0A835WGN9_9CHLO</name>
<keyword evidence="2" id="KW-0472">Membrane</keyword>
<feature type="region of interest" description="Disordered" evidence="1">
    <location>
        <begin position="787"/>
        <end position="893"/>
    </location>
</feature>
<sequence length="893" mass="87736">MSCTLPGLSAVEWAASQCVTQCNGKAGPPGELLDVTVDAAGALSGKGTAVGYSKQLTVSVSGTACTDAFTGLRVPFALVAPWASPASFVDGVSGIVVTPTTRLLAATAPADPSLAAAYALVGVSVPAGTLAPNAGPVSALKSAIAATRRTGVRMLFADAALTCLATAASVATTVACGTADAAAAAVFSSLAARAGSGAIDLFRGDLAAETVAAAAAACGKDAPAGAATDAAALYGKVVGELSLTADAARAAEFVSVPLVAAATAARVLALVQGRGTAATANWAIELEAASINRGAISAALGLSPALPAAPVSLRLNVRAAGPLTQCQVLFRDYTSSPASGTRTPTTDAAGVVSMPGVTVGLASVPGGCRDNALSTATRAFASKFAMRTLLPPGLETAALDAVSYLASAVFTMDQARSLKEESAPPRLISVEDYKKVYNALGVTDPLPAGTDFARQNWAADTAAGVTLISRAYLLNQKLQGALGPTCGFLAGLTRGKRSVDDVVAAFIDRLASDLIDGSLRLDDIKAYINGLMRAYLLNGASLPVAYPAAKFASASSGRRLLQTADPAADLLTFDLDQLGALLDSVATAVADSSSKLVQLEQQVAAAAAAGTRVNIADTLQQAAQVASVQQSSLSDALSTLAQEVAAAVAANDTAALSSKLQAATESIKADYAPDKLSALIQSAQVNTAAIKTVAEAGTAVDPPAGGGGGNGDSSGISGGAVAGAVIGAVVGAALIAVVALLVIKRRREHRTAPSSHNSQAINTSASGAVHFDPAAAGYGGAAAAAAGAGGVAGPSSARSVGPPPVSHADVDVEKGGAAGPSDPDRSPPAAGPSAGAQTWPPAGPTVIQSPSAGRLNAVHPMPIAESRSRSSSAGSAAASPRSPGARQGWGPAA</sequence>
<gene>
    <name evidence="3" type="ORF">HYH02_008381</name>
</gene>
<dbReference type="AlphaFoldDB" id="A0A835WGN9"/>
<evidence type="ECO:0000256" key="2">
    <source>
        <dbReference type="SAM" id="Phobius"/>
    </source>
</evidence>
<dbReference type="Proteomes" id="UP000613740">
    <property type="component" value="Unassembled WGS sequence"/>
</dbReference>